<evidence type="ECO:0000313" key="1">
    <source>
        <dbReference type="EMBL" id="VDO91977.1"/>
    </source>
</evidence>
<proteinExistence type="predicted"/>
<protein>
    <submittedName>
        <fullName evidence="1">Uncharacterized protein</fullName>
    </submittedName>
</protein>
<organism evidence="1 2">
    <name type="scientific">Schistosoma margrebowiei</name>
    <dbReference type="NCBI Taxonomy" id="48269"/>
    <lineage>
        <taxon>Eukaryota</taxon>
        <taxon>Metazoa</taxon>
        <taxon>Spiralia</taxon>
        <taxon>Lophotrochozoa</taxon>
        <taxon>Platyhelminthes</taxon>
        <taxon>Trematoda</taxon>
        <taxon>Digenea</taxon>
        <taxon>Strigeidida</taxon>
        <taxon>Schistosomatoidea</taxon>
        <taxon>Schistosomatidae</taxon>
        <taxon>Schistosoma</taxon>
    </lineage>
</organism>
<dbReference type="EMBL" id="UZAI01005775">
    <property type="protein sequence ID" value="VDO91977.1"/>
    <property type="molecule type" value="Genomic_DNA"/>
</dbReference>
<gene>
    <name evidence="1" type="ORF">SMRZ_LOCUS10822</name>
</gene>
<keyword evidence="2" id="KW-1185">Reference proteome</keyword>
<accession>A0A183M447</accession>
<sequence length="35" mass="3809">MVVEGSQQETLNLSFMLLGTLQQSVPVIFRGIDAS</sequence>
<dbReference type="AlphaFoldDB" id="A0A183M447"/>
<dbReference type="Proteomes" id="UP000277204">
    <property type="component" value="Unassembled WGS sequence"/>
</dbReference>
<name>A0A183M447_9TREM</name>
<reference evidence="1 2" key="1">
    <citation type="submission" date="2018-11" db="EMBL/GenBank/DDBJ databases">
        <authorList>
            <consortium name="Pathogen Informatics"/>
        </authorList>
    </citation>
    <scope>NUCLEOTIDE SEQUENCE [LARGE SCALE GENOMIC DNA]</scope>
    <source>
        <strain evidence="1 2">Zambia</strain>
    </source>
</reference>
<evidence type="ECO:0000313" key="2">
    <source>
        <dbReference type="Proteomes" id="UP000277204"/>
    </source>
</evidence>